<feature type="transmembrane region" description="Helical" evidence="1">
    <location>
        <begin position="165"/>
        <end position="187"/>
    </location>
</feature>
<feature type="transmembrane region" description="Helical" evidence="1">
    <location>
        <begin position="49"/>
        <end position="70"/>
    </location>
</feature>
<reference evidence="2" key="2">
    <citation type="submission" date="2018-07" db="EMBL/GenBank/DDBJ databases">
        <authorList>
            <consortium name="GenomeTrakr network: Whole genome sequencing for foodborne pathogen traceback"/>
        </authorList>
    </citation>
    <scope>NUCLEOTIDE SEQUENCE</scope>
    <source>
        <strain evidence="2">CFSAN031443</strain>
    </source>
</reference>
<gene>
    <name evidence="2" type="ORF">AXN14_09395</name>
    <name evidence="3" type="ORF">F0H97_00890</name>
    <name evidence="4" type="ORF">G0H73_11130</name>
    <name evidence="5" type="ORF">G2988_09520</name>
</gene>
<sequence>MNIELKITLWALACAYAIGNSFIYSWAFWSAFEINILQFASFTDILPSILYTIAIPCIVVSIGIVAADYWEKLKTQAYSIIENEFATRIKYYHDIKYIFLISVSAIGAIVGIIGAVALYKSDKEAASIENYPWGDIIQVAIPFTISVLAFWLITKKTTFLNELKLARRLAIIIICILPVVSYLWGYISSTKIINGRDTFLIQSDGQCKTPTNTKYRYISSISDKVFALSLSDGSICVFKYNSLQLTPEQAANNMKVIPSTNI</sequence>
<accession>A0A3R0Q8K0</accession>
<dbReference type="AlphaFoldDB" id="A0A3R0Q8K0"/>
<evidence type="ECO:0000313" key="4">
    <source>
        <dbReference type="EMBL" id="HAC8333349.1"/>
    </source>
</evidence>
<dbReference type="EMBL" id="AAKEPC010000001">
    <property type="protein sequence ID" value="ECR1568626.1"/>
    <property type="molecule type" value="Genomic_DNA"/>
</dbReference>
<dbReference type="EMBL" id="DAAQYE010000007">
    <property type="protein sequence ID" value="HAE1357715.1"/>
    <property type="molecule type" value="Genomic_DNA"/>
</dbReference>
<organism evidence="5">
    <name type="scientific">Salmonella enterica I</name>
    <dbReference type="NCBI Taxonomy" id="59201"/>
    <lineage>
        <taxon>Bacteria</taxon>
        <taxon>Pseudomonadati</taxon>
        <taxon>Pseudomonadota</taxon>
        <taxon>Gammaproteobacteria</taxon>
        <taxon>Enterobacterales</taxon>
        <taxon>Enterobacteriaceae</taxon>
        <taxon>Salmonella</taxon>
    </lineage>
</organism>
<keyword evidence="1" id="KW-1133">Transmembrane helix</keyword>
<feature type="transmembrane region" description="Helical" evidence="1">
    <location>
        <begin position="7"/>
        <end position="29"/>
    </location>
</feature>
<evidence type="ECO:0000313" key="5">
    <source>
        <dbReference type="EMBL" id="HAE1357715.1"/>
    </source>
</evidence>
<evidence type="ECO:0000256" key="1">
    <source>
        <dbReference type="SAM" id="Phobius"/>
    </source>
</evidence>
<dbReference type="EMBL" id="AAGNPF010000003">
    <property type="protein sequence ID" value="EBQ0116087.1"/>
    <property type="molecule type" value="Genomic_DNA"/>
</dbReference>
<keyword evidence="1" id="KW-0472">Membrane</keyword>
<dbReference type="RefSeq" id="WP_057521324.1">
    <property type="nucleotide sequence ID" value="NZ_CP087517.1"/>
</dbReference>
<reference evidence="5" key="1">
    <citation type="journal article" date="2018" name="Genome Biol.">
        <title>SKESA: strategic k-mer extension for scrupulous assemblies.</title>
        <authorList>
            <person name="Souvorov A."/>
            <person name="Agarwala R."/>
            <person name="Lipman D.J."/>
        </authorList>
    </citation>
    <scope>NUCLEOTIDE SEQUENCE</scope>
    <source>
        <strain evidence="4">14ARS_STU0125</strain>
        <strain evidence="5">Salmonella enterica</strain>
    </source>
</reference>
<reference evidence="5" key="4">
    <citation type="submission" date="2019-10" db="EMBL/GenBank/DDBJ databases">
        <authorList>
            <consortium name="NCBI Pathogen Detection Project"/>
        </authorList>
    </citation>
    <scope>NUCLEOTIDE SEQUENCE</scope>
    <source>
        <strain evidence="4">14ARS_STU0125</strain>
        <strain evidence="5">Salmonella enterica</strain>
    </source>
</reference>
<reference evidence="3" key="3">
    <citation type="submission" date="2019-09" db="EMBL/GenBank/DDBJ databases">
        <authorList>
            <person name="Ashton P.M."/>
            <person name="Dallman T."/>
            <person name="Nair S."/>
            <person name="De Pinna E."/>
            <person name="Peters T."/>
            <person name="Grant K."/>
        </authorList>
    </citation>
    <scope>NUCLEOTIDE SEQUENCE</scope>
    <source>
        <strain evidence="3">796490</strain>
    </source>
</reference>
<feature type="transmembrane region" description="Helical" evidence="1">
    <location>
        <begin position="131"/>
        <end position="153"/>
    </location>
</feature>
<comment type="caution">
    <text evidence="5">The sequence shown here is derived from an EMBL/GenBank/DDBJ whole genome shotgun (WGS) entry which is preliminary data.</text>
</comment>
<keyword evidence="1" id="KW-0812">Transmembrane</keyword>
<evidence type="ECO:0000313" key="3">
    <source>
        <dbReference type="EMBL" id="ECR1568626.1"/>
    </source>
</evidence>
<dbReference type="EMBL" id="DAAMVH010000005">
    <property type="protein sequence ID" value="HAC8333349.1"/>
    <property type="molecule type" value="Genomic_DNA"/>
</dbReference>
<proteinExistence type="predicted"/>
<evidence type="ECO:0000313" key="2">
    <source>
        <dbReference type="EMBL" id="EBQ0116087.1"/>
    </source>
</evidence>
<feature type="transmembrane region" description="Helical" evidence="1">
    <location>
        <begin position="97"/>
        <end position="119"/>
    </location>
</feature>
<protein>
    <submittedName>
        <fullName evidence="5">Uncharacterized protein</fullName>
    </submittedName>
</protein>
<name>A0A3R0Q8K0_SALET</name>